<dbReference type="EMBL" id="AP035884">
    <property type="protein sequence ID" value="BFP50211.1"/>
    <property type="molecule type" value="Genomic_DNA"/>
</dbReference>
<feature type="region of interest" description="Disordered" evidence="1">
    <location>
        <begin position="54"/>
        <end position="79"/>
    </location>
</feature>
<sequence>MSDEGGTDPGARSTDTQPLTDDGHSVLCTMVAMLSLKDDMTVVSSLNERLAPVEASPDAELGERYASGPTAPVPLGEGA</sequence>
<gene>
    <name evidence="2" type="ORF">SCMC78_00180</name>
</gene>
<dbReference type="AlphaFoldDB" id="A0AB33K3Z9"/>
<feature type="region of interest" description="Disordered" evidence="1">
    <location>
        <begin position="1"/>
        <end position="23"/>
    </location>
</feature>
<evidence type="ECO:0000313" key="2">
    <source>
        <dbReference type="EMBL" id="BFP50211.1"/>
    </source>
</evidence>
<evidence type="ECO:0000256" key="1">
    <source>
        <dbReference type="SAM" id="MobiDB-lite"/>
    </source>
</evidence>
<reference evidence="2" key="1">
    <citation type="submission" date="2024-07" db="EMBL/GenBank/DDBJ databases">
        <title>Complete genome sequences of cellulolytic bacteria, Kitasatospora sp. CMC57 and Streptomyces sp. CMC78, isolated from Japanese agricultural soil.</title>
        <authorList>
            <person name="Hashimoto T."/>
            <person name="Ito M."/>
            <person name="Iwamoto M."/>
            <person name="Fukahori D."/>
            <person name="Shoda T."/>
            <person name="Sakoda M."/>
            <person name="Morohoshi T."/>
            <person name="Mitsuboshi M."/>
            <person name="Nishizawa T."/>
        </authorList>
    </citation>
    <scope>NUCLEOTIDE SEQUENCE</scope>
    <source>
        <strain evidence="2">CMC78</strain>
    </source>
</reference>
<name>A0AB33K3Z9_9ACTN</name>
<organism evidence="2">
    <name type="scientific">Streptomyces sp. CMC78</name>
    <dbReference type="NCBI Taxonomy" id="3231512"/>
    <lineage>
        <taxon>Bacteria</taxon>
        <taxon>Bacillati</taxon>
        <taxon>Actinomycetota</taxon>
        <taxon>Actinomycetes</taxon>
        <taxon>Kitasatosporales</taxon>
        <taxon>Streptomycetaceae</taxon>
        <taxon>Streptomyces</taxon>
    </lineage>
</organism>
<dbReference type="RefSeq" id="WP_408053143.1">
    <property type="nucleotide sequence ID" value="NZ_AP035884.1"/>
</dbReference>
<accession>A0AB33K3Z9</accession>
<proteinExistence type="predicted"/>
<protein>
    <submittedName>
        <fullName evidence="2">Uncharacterized protein</fullName>
    </submittedName>
</protein>
<dbReference type="KEGG" id="stcm:SCMC78_00180"/>